<dbReference type="RefSeq" id="WP_047811433.1">
    <property type="nucleotide sequence ID" value="NZ_LDZY01000014.1"/>
</dbReference>
<dbReference type="GO" id="GO:0016746">
    <property type="term" value="F:acyltransferase activity"/>
    <property type="evidence" value="ECO:0007669"/>
    <property type="project" value="InterPro"/>
</dbReference>
<dbReference type="EMBL" id="LDZY01000014">
    <property type="protein sequence ID" value="KLU64448.1"/>
    <property type="molecule type" value="Genomic_DNA"/>
</dbReference>
<dbReference type="Gene3D" id="3.40.47.10">
    <property type="match status" value="1"/>
</dbReference>
<name>A0A0J1FNB6_9FIRM</name>
<dbReference type="Proteomes" id="UP000036356">
    <property type="component" value="Unassembled WGS sequence"/>
</dbReference>
<reference evidence="1 2" key="1">
    <citation type="submission" date="2015-06" db="EMBL/GenBank/DDBJ databases">
        <title>Draft genome of the moderately acidophilic sulfate reducer Candidatus Desulfosporosinus acididurans strain M1.</title>
        <authorList>
            <person name="Poehlein A."/>
            <person name="Petzsch P."/>
            <person name="Johnson B.D."/>
            <person name="Schloemann M."/>
            <person name="Daniel R."/>
            <person name="Muehling M."/>
        </authorList>
    </citation>
    <scope>NUCLEOTIDE SEQUENCE [LARGE SCALE GENOMIC DNA]</scope>
    <source>
        <strain evidence="1 2">M1</strain>
    </source>
</reference>
<sequence length="378" mass="42646">MATIIYSKKYSDCEGNQVTPEGLKEIFREAIAINKILSSNKKRIAYFFIDPLLNSFEAANDFYFNIMGCHSIDKIHTYKSGASPVQALYDAKELINENLYDAIFIFGYDPLLTNKQLYGKDVVKQAMDIFKSKSIIECYNLAAHKMCEELGISKEYFLELSDQLYRNYRKTYAQKIDREVSYDRGRFLDDLKGDLFRITDCANPNVDFAGGVILVNDRTANLLNIPSGRVKVSGAKYRMVKGIPEGIGQLVGQKGNLFAHLKSSFLEAQRQAKIDVLKEFKRGNLYLELYTCYPPIPLAFLLTTNMVESPWELPEFLSNHEITITGGMNFARAPWNNPALNALIEMCAAMKKGDIKYGLIHGNGGIGEVQGVAILERI</sequence>
<protein>
    <submittedName>
        <fullName evidence="1">Acetyl-CoA acetyltransferase</fullName>
    </submittedName>
</protein>
<dbReference type="InterPro" id="IPR016039">
    <property type="entry name" value="Thiolase-like"/>
</dbReference>
<dbReference type="STRING" id="476652.DEAC_c36500"/>
<dbReference type="PATRIC" id="fig|476652.3.peg.3850"/>
<keyword evidence="1" id="KW-0808">Transferase</keyword>
<dbReference type="AlphaFoldDB" id="A0A0J1FNB6"/>
<evidence type="ECO:0000313" key="1">
    <source>
        <dbReference type="EMBL" id="KLU64448.1"/>
    </source>
</evidence>
<accession>A0A0J1FNB6</accession>
<proteinExistence type="predicted"/>
<organism evidence="1 2">
    <name type="scientific">Desulfosporosinus acididurans</name>
    <dbReference type="NCBI Taxonomy" id="476652"/>
    <lineage>
        <taxon>Bacteria</taxon>
        <taxon>Bacillati</taxon>
        <taxon>Bacillota</taxon>
        <taxon>Clostridia</taxon>
        <taxon>Eubacteriales</taxon>
        <taxon>Desulfitobacteriaceae</taxon>
        <taxon>Desulfosporosinus</taxon>
    </lineage>
</organism>
<evidence type="ECO:0000313" key="2">
    <source>
        <dbReference type="Proteomes" id="UP000036356"/>
    </source>
</evidence>
<comment type="caution">
    <text evidence="1">The sequence shown here is derived from an EMBL/GenBank/DDBJ whole genome shotgun (WGS) entry which is preliminary data.</text>
</comment>
<keyword evidence="2" id="KW-1185">Reference proteome</keyword>
<gene>
    <name evidence="1" type="ORF">DEAC_c36500</name>
</gene>